<comment type="caution">
    <text evidence="2">The sequence shown here is derived from an EMBL/GenBank/DDBJ whole genome shotgun (WGS) entry which is preliminary data.</text>
</comment>
<name>A0A495QBD7_9ACTN</name>
<evidence type="ECO:0000256" key="1">
    <source>
        <dbReference type="SAM" id="MobiDB-lite"/>
    </source>
</evidence>
<feature type="compositionally biased region" description="Basic and acidic residues" evidence="1">
    <location>
        <begin position="13"/>
        <end position="35"/>
    </location>
</feature>
<feature type="region of interest" description="Disordered" evidence="1">
    <location>
        <begin position="1"/>
        <end position="48"/>
    </location>
</feature>
<dbReference type="Proteomes" id="UP000274601">
    <property type="component" value="Unassembled WGS sequence"/>
</dbReference>
<accession>A0A495QBD7</accession>
<dbReference type="EMBL" id="RBWU01000007">
    <property type="protein sequence ID" value="RKS68992.1"/>
    <property type="molecule type" value="Genomic_DNA"/>
</dbReference>
<gene>
    <name evidence="2" type="ORF">BZB76_6131</name>
</gene>
<sequence length="48" mass="5329">MLVASSPPGTPENSKDPETPDERDRKPRSDERRAPVPDSARSVRRTSP</sequence>
<evidence type="ECO:0000313" key="2">
    <source>
        <dbReference type="EMBL" id="RKS68992.1"/>
    </source>
</evidence>
<evidence type="ECO:0000313" key="3">
    <source>
        <dbReference type="Proteomes" id="UP000274601"/>
    </source>
</evidence>
<proteinExistence type="predicted"/>
<organism evidence="2 3">
    <name type="scientific">Actinomadura pelletieri DSM 43383</name>
    <dbReference type="NCBI Taxonomy" id="1120940"/>
    <lineage>
        <taxon>Bacteria</taxon>
        <taxon>Bacillati</taxon>
        <taxon>Actinomycetota</taxon>
        <taxon>Actinomycetes</taxon>
        <taxon>Streptosporangiales</taxon>
        <taxon>Thermomonosporaceae</taxon>
        <taxon>Actinomadura</taxon>
    </lineage>
</organism>
<keyword evidence="3" id="KW-1185">Reference proteome</keyword>
<reference evidence="2 3" key="1">
    <citation type="submission" date="2018-10" db="EMBL/GenBank/DDBJ databases">
        <title>Genomic Encyclopedia of Archaeal and Bacterial Type Strains, Phase II (KMG-II): from individual species to whole genera.</title>
        <authorList>
            <person name="Goeker M."/>
        </authorList>
    </citation>
    <scope>NUCLEOTIDE SEQUENCE [LARGE SCALE GENOMIC DNA]</scope>
    <source>
        <strain evidence="2 3">DSM 43383</strain>
    </source>
</reference>
<dbReference type="AlphaFoldDB" id="A0A495QBD7"/>
<protein>
    <submittedName>
        <fullName evidence="2">Uncharacterized protein</fullName>
    </submittedName>
</protein>